<keyword evidence="2" id="KW-0012">Acyltransferase</keyword>
<organism evidence="3 4">
    <name type="scientific">Castilleja foliolosa</name>
    <dbReference type="NCBI Taxonomy" id="1961234"/>
    <lineage>
        <taxon>Eukaryota</taxon>
        <taxon>Viridiplantae</taxon>
        <taxon>Streptophyta</taxon>
        <taxon>Embryophyta</taxon>
        <taxon>Tracheophyta</taxon>
        <taxon>Spermatophyta</taxon>
        <taxon>Magnoliopsida</taxon>
        <taxon>eudicotyledons</taxon>
        <taxon>Gunneridae</taxon>
        <taxon>Pentapetalae</taxon>
        <taxon>asterids</taxon>
        <taxon>lamiids</taxon>
        <taxon>Lamiales</taxon>
        <taxon>Orobanchaceae</taxon>
        <taxon>Pedicularideae</taxon>
        <taxon>Castillejinae</taxon>
        <taxon>Castilleja</taxon>
    </lineage>
</organism>
<comment type="caution">
    <text evidence="3">The sequence shown here is derived from an EMBL/GenBank/DDBJ whole genome shotgun (WGS) entry which is preliminary data.</text>
</comment>
<gene>
    <name evidence="3" type="ORF">CASFOL_012096</name>
</gene>
<sequence>MQARHYIHLFFLPKSLINFAHYMATKIVEQCRVAPPSGAPAEQLLKLVHMDMPPLCVPNSVKTLFFYKLRCSESHFMDIIVPSLKNSLSLTLKHFPPLAGKILIDNNSGMPVSQYVDGQDSLSLTIAVSYADFLSLTGYHPRDAAQLHGFAPDLSDIFTPTTKLSVFAIQLTLFPNQGVCVGITGNHAIADGATLLLFLKKWACINKFNGDDSASGGKECLPVYDRDLVWDGDRRAMECWRVVSNWMSLSSSFPSIVSFQEHMVEATFALSVGEIQKLKNLVIIAAANSKKREGVIRVSSFVVACAHLWTCLAKSAATAGDQEVGDDEPDYLSFPINCRGRLNQPLPDNYFGNCTVLAITESTYGKLRGKEGFLVAAERISGSIDKTIGNGIDGSPKFYLDFLGRLGEMVGKRMLCVGGYPGLDFYGTEFGWGRPIKFEALQRTDFQVAFFSNSRENRGGLEICVSMSKVKMDAFAASFNLGIAQATEQKLGCKM</sequence>
<keyword evidence="4" id="KW-1185">Reference proteome</keyword>
<protein>
    <submittedName>
        <fullName evidence="3">Uncharacterized protein</fullName>
    </submittedName>
</protein>
<dbReference type="InterPro" id="IPR051504">
    <property type="entry name" value="Plant_metabolite_acyltrans"/>
</dbReference>
<proteinExistence type="predicted"/>
<dbReference type="EMBL" id="JAVIJP010000015">
    <property type="protein sequence ID" value="KAL3644164.1"/>
    <property type="molecule type" value="Genomic_DNA"/>
</dbReference>
<dbReference type="PANTHER" id="PTHR31625">
    <property type="match status" value="1"/>
</dbReference>
<keyword evidence="1" id="KW-0808">Transferase</keyword>
<dbReference type="Gene3D" id="3.30.559.10">
    <property type="entry name" value="Chloramphenicol acetyltransferase-like domain"/>
    <property type="match status" value="2"/>
</dbReference>
<evidence type="ECO:0000256" key="2">
    <source>
        <dbReference type="ARBA" id="ARBA00023315"/>
    </source>
</evidence>
<dbReference type="GO" id="GO:0016747">
    <property type="term" value="F:acyltransferase activity, transferring groups other than amino-acyl groups"/>
    <property type="evidence" value="ECO:0007669"/>
    <property type="project" value="UniProtKB-ARBA"/>
</dbReference>
<accession>A0ABD3DT39</accession>
<dbReference type="Pfam" id="PF02458">
    <property type="entry name" value="Transferase"/>
    <property type="match status" value="1"/>
</dbReference>
<evidence type="ECO:0000313" key="4">
    <source>
        <dbReference type="Proteomes" id="UP001632038"/>
    </source>
</evidence>
<dbReference type="InterPro" id="IPR023213">
    <property type="entry name" value="CAT-like_dom_sf"/>
</dbReference>
<evidence type="ECO:0000313" key="3">
    <source>
        <dbReference type="EMBL" id="KAL3644164.1"/>
    </source>
</evidence>
<name>A0ABD3DT39_9LAMI</name>
<reference evidence="4" key="1">
    <citation type="journal article" date="2024" name="IScience">
        <title>Strigolactones Initiate the Formation of Haustorium-like Structures in Castilleja.</title>
        <authorList>
            <person name="Buerger M."/>
            <person name="Peterson D."/>
            <person name="Chory J."/>
        </authorList>
    </citation>
    <scope>NUCLEOTIDE SEQUENCE [LARGE SCALE GENOMIC DNA]</scope>
</reference>
<dbReference type="AlphaFoldDB" id="A0ABD3DT39"/>
<dbReference type="Proteomes" id="UP001632038">
    <property type="component" value="Unassembled WGS sequence"/>
</dbReference>
<evidence type="ECO:0000256" key="1">
    <source>
        <dbReference type="ARBA" id="ARBA00022679"/>
    </source>
</evidence>